<gene>
    <name evidence="2" type="ORF">ABS642_03875</name>
</gene>
<accession>A0AAU7VYP0</accession>
<dbReference type="InterPro" id="IPR011055">
    <property type="entry name" value="Dup_hybrid_motif"/>
</dbReference>
<dbReference type="InterPro" id="IPR050570">
    <property type="entry name" value="Cell_wall_metabolism_enzyme"/>
</dbReference>
<dbReference type="RefSeq" id="WP_350352317.1">
    <property type="nucleotide sequence ID" value="NZ_CP158357.1"/>
</dbReference>
<evidence type="ECO:0000313" key="2">
    <source>
        <dbReference type="EMBL" id="XBX79240.1"/>
    </source>
</evidence>
<dbReference type="GO" id="GO:0004222">
    <property type="term" value="F:metalloendopeptidase activity"/>
    <property type="evidence" value="ECO:0007669"/>
    <property type="project" value="TreeGrafter"/>
</dbReference>
<dbReference type="SUPFAM" id="SSF51261">
    <property type="entry name" value="Duplicated hybrid motif"/>
    <property type="match status" value="1"/>
</dbReference>
<dbReference type="EC" id="3.4.-.-" evidence="2"/>
<evidence type="ECO:0000259" key="1">
    <source>
        <dbReference type="Pfam" id="PF01551"/>
    </source>
</evidence>
<dbReference type="Gene3D" id="2.70.70.10">
    <property type="entry name" value="Glucose Permease (Domain IIA)"/>
    <property type="match status" value="1"/>
</dbReference>
<dbReference type="Pfam" id="PF01551">
    <property type="entry name" value="Peptidase_M23"/>
    <property type="match status" value="1"/>
</dbReference>
<sequence length="378" mass="39249">MTPVESAPAHYDAAQDAYSPVVVTVTNPPIAAPATDGRIHLAYELLLVNASASPVTIESVESSADGGTLQSLTGEELTAVYRGVGTGDASGALQGGGSAMIWMDAIVVSAAEVPTTIEHTVTVRMPEANPPIYDSVVVEHVPAVMVSVSNPVTIGPPLQGAGWLNGNGCCTLTPHRGAVSPINAGFKVPERWAIDYVQLTEDDRLFTGDKTVAQNYPTFGNAIIAVADGPVVAMTTDRPEQTPGANPTGLTLDEYGGNYIVQDIGDGRFAFYAHLQPGNPEHVEVGQQLKKGEPIALLGNSGNSDAPHLHFHIMDSPSPLASNGLPFLIDSFTLDGVVPSAEAIEAGFAGTPYNLDTAVSGDRTAEAPLVGDVMTYAP</sequence>
<name>A0AAU7VYP0_9MICO</name>
<dbReference type="PANTHER" id="PTHR21666">
    <property type="entry name" value="PEPTIDASE-RELATED"/>
    <property type="match status" value="1"/>
</dbReference>
<keyword evidence="2" id="KW-0378">Hydrolase</keyword>
<protein>
    <submittedName>
        <fullName evidence="2">M23 family metallopeptidase</fullName>
        <ecNumber evidence="2">3.4.-.-</ecNumber>
    </submittedName>
</protein>
<feature type="domain" description="M23ase beta-sheet core" evidence="1">
    <location>
        <begin position="220"/>
        <end position="316"/>
    </location>
</feature>
<dbReference type="CDD" id="cd12797">
    <property type="entry name" value="M23_peptidase"/>
    <property type="match status" value="1"/>
</dbReference>
<dbReference type="AlphaFoldDB" id="A0AAU7VYP0"/>
<organism evidence="2">
    <name type="scientific">Microbacterium sp. A8/3-1</name>
    <dbReference type="NCBI Taxonomy" id="3160749"/>
    <lineage>
        <taxon>Bacteria</taxon>
        <taxon>Bacillati</taxon>
        <taxon>Actinomycetota</taxon>
        <taxon>Actinomycetes</taxon>
        <taxon>Micrococcales</taxon>
        <taxon>Microbacteriaceae</taxon>
        <taxon>Microbacterium</taxon>
    </lineage>
</organism>
<dbReference type="InterPro" id="IPR016047">
    <property type="entry name" value="M23ase_b-sheet_dom"/>
</dbReference>
<proteinExistence type="predicted"/>
<dbReference type="PANTHER" id="PTHR21666:SF270">
    <property type="entry name" value="MUREIN HYDROLASE ACTIVATOR ENVC"/>
    <property type="match status" value="1"/>
</dbReference>
<reference evidence="2" key="1">
    <citation type="submission" date="2024-06" db="EMBL/GenBank/DDBJ databases">
        <title>Draft genome sequence of Microbacterium sp. strain A8/3-1, isolated from Oxytropis tragacanthoides Fisch. ex DC. Root nodules in the Altai region of Russia.</title>
        <authorList>
            <person name="Sazanova A."/>
            <person name="Guro P."/>
            <person name="Kuznetsova I."/>
            <person name="Belimov A."/>
            <person name="Safronova V."/>
        </authorList>
    </citation>
    <scope>NUCLEOTIDE SEQUENCE</scope>
    <source>
        <strain evidence="2">A8/3-1</strain>
    </source>
</reference>
<dbReference type="EMBL" id="CP158357">
    <property type="protein sequence ID" value="XBX79240.1"/>
    <property type="molecule type" value="Genomic_DNA"/>
</dbReference>